<feature type="domain" description="DUF1279" evidence="2">
    <location>
        <begin position="108"/>
        <end position="171"/>
    </location>
</feature>
<proteinExistence type="predicted"/>
<feature type="region of interest" description="Disordered" evidence="1">
    <location>
        <begin position="320"/>
        <end position="347"/>
    </location>
</feature>
<dbReference type="Proteomes" id="UP000829364">
    <property type="component" value="Chromosome 6"/>
</dbReference>
<dbReference type="OrthoDB" id="426386at2759"/>
<dbReference type="AlphaFoldDB" id="A0A9Q8QIZ6"/>
<protein>
    <submittedName>
        <fullName evidence="3">DUF1279 super, variant 2</fullName>
    </submittedName>
</protein>
<keyword evidence="4" id="KW-1185">Reference proteome</keyword>
<evidence type="ECO:0000256" key="1">
    <source>
        <dbReference type="SAM" id="MobiDB-lite"/>
    </source>
</evidence>
<name>A0A9Q8QIZ6_9HYPO</name>
<evidence type="ECO:0000259" key="2">
    <source>
        <dbReference type="Pfam" id="PF06916"/>
    </source>
</evidence>
<dbReference type="EMBL" id="CP086359">
    <property type="protein sequence ID" value="UNI20678.1"/>
    <property type="molecule type" value="Genomic_DNA"/>
</dbReference>
<dbReference type="InterPro" id="IPR009688">
    <property type="entry name" value="FAM210A/B-like_dom"/>
</dbReference>
<evidence type="ECO:0000313" key="3">
    <source>
        <dbReference type="EMBL" id="UNI20678.1"/>
    </source>
</evidence>
<sequence length="368" mass="41259">MLQTMLGLRAAPFLRAVNRAAAAPARDGVWRRFFSSESTQAMARYMQGKGSKPVSLLRAGTRQGATTRTPLGFAGMGPRMQRRGFRFSSWRRNANGDKPQEKLSLGARLKKLSKEYGWSAVGVYLALSVLDFPFCFLLVRVVGTDTIGKIEHYVVSSAKNWIPESVREAAHRYWSSIKSVETDKLGDDGITEKVEMAGWGVQEANERNKEEASKSCEPSSLPSFSPHTACPPIHPSNVTPKPWWWYWRYRLLLVCFGDLSDGPMLNLVRFCRLGDAARPRVRHSQEFHLHPGATHRGRHPQGCQDAPFVGLEHWQEAPLVDADDDDDHRTDKAACRPKSSAEPKPFGIREDSTIGLRTALVCWFHQSA</sequence>
<organism evidence="3 4">
    <name type="scientific">Purpureocillium takamizusanense</name>
    <dbReference type="NCBI Taxonomy" id="2060973"/>
    <lineage>
        <taxon>Eukaryota</taxon>
        <taxon>Fungi</taxon>
        <taxon>Dikarya</taxon>
        <taxon>Ascomycota</taxon>
        <taxon>Pezizomycotina</taxon>
        <taxon>Sordariomycetes</taxon>
        <taxon>Hypocreomycetidae</taxon>
        <taxon>Hypocreales</taxon>
        <taxon>Ophiocordycipitaceae</taxon>
        <taxon>Purpureocillium</taxon>
    </lineage>
</organism>
<evidence type="ECO:0000313" key="4">
    <source>
        <dbReference type="Proteomes" id="UP000829364"/>
    </source>
</evidence>
<dbReference type="Pfam" id="PF06916">
    <property type="entry name" value="FAM210A-B_dom"/>
    <property type="match status" value="1"/>
</dbReference>
<reference evidence="3" key="1">
    <citation type="submission" date="2021-11" db="EMBL/GenBank/DDBJ databases">
        <title>Purpureocillium_takamizusanense_genome.</title>
        <authorList>
            <person name="Nguyen N.-H."/>
        </authorList>
    </citation>
    <scope>NUCLEOTIDE SEQUENCE</scope>
    <source>
        <strain evidence="3">PT3</strain>
    </source>
</reference>
<accession>A0A9Q8QIZ6</accession>
<dbReference type="GeneID" id="72068694"/>
<gene>
    <name evidence="3" type="primary">NAT2</name>
    <name evidence="3" type="ORF">JDV02_006745</name>
</gene>
<dbReference type="RefSeq" id="XP_047844159.1">
    <property type="nucleotide sequence ID" value="XM_047988167.1"/>
</dbReference>